<organism evidence="2 3">
    <name type="scientific">Ensete ventricosum</name>
    <name type="common">Abyssinian banana</name>
    <name type="synonym">Musa ensete</name>
    <dbReference type="NCBI Taxonomy" id="4639"/>
    <lineage>
        <taxon>Eukaryota</taxon>
        <taxon>Viridiplantae</taxon>
        <taxon>Streptophyta</taxon>
        <taxon>Embryophyta</taxon>
        <taxon>Tracheophyta</taxon>
        <taxon>Spermatophyta</taxon>
        <taxon>Magnoliopsida</taxon>
        <taxon>Liliopsida</taxon>
        <taxon>Zingiberales</taxon>
        <taxon>Musaceae</taxon>
        <taxon>Ensete</taxon>
    </lineage>
</organism>
<comment type="caution">
    <text evidence="2">The sequence shown here is derived from an EMBL/GenBank/DDBJ whole genome shotgun (WGS) entry which is preliminary data.</text>
</comment>
<feature type="region of interest" description="Disordered" evidence="1">
    <location>
        <begin position="132"/>
        <end position="177"/>
    </location>
</feature>
<dbReference type="EMBL" id="AMZH03024882">
    <property type="protein sequence ID" value="RRT35545.1"/>
    <property type="molecule type" value="Genomic_DNA"/>
</dbReference>
<sequence length="197" mass="20583">MPSASDDLHAEIQKTIPSATNTDDDPSGRLTECVTLIMHDLHIAAVVAKDAADQHSLCSLVELEDKQKADAHITEQISDRSISFQPLLSTGGFDMVKHDEVCSTTVASSSITTDSKDTSGLANNYTSVASLGHPKDGCSTAEAKPSDVGGDKEGGNVSPNLDPGAMANKEKEEISGNSTDAVDVADFVQYSKGGFAI</sequence>
<dbReference type="Proteomes" id="UP000287651">
    <property type="component" value="Unassembled WGS sequence"/>
</dbReference>
<protein>
    <submittedName>
        <fullName evidence="2">Uncharacterized protein</fullName>
    </submittedName>
</protein>
<evidence type="ECO:0000313" key="2">
    <source>
        <dbReference type="EMBL" id="RRT35545.1"/>
    </source>
</evidence>
<proteinExistence type="predicted"/>
<dbReference type="AlphaFoldDB" id="A0A426X7U0"/>
<reference evidence="2 3" key="1">
    <citation type="journal article" date="2014" name="Agronomy (Basel)">
        <title>A Draft Genome Sequence for Ensete ventricosum, the Drought-Tolerant Tree Against Hunger.</title>
        <authorList>
            <person name="Harrison J."/>
            <person name="Moore K.A."/>
            <person name="Paszkiewicz K."/>
            <person name="Jones T."/>
            <person name="Grant M."/>
            <person name="Ambacheew D."/>
            <person name="Muzemil S."/>
            <person name="Studholme D.J."/>
        </authorList>
    </citation>
    <scope>NUCLEOTIDE SEQUENCE [LARGE SCALE GENOMIC DNA]</scope>
</reference>
<name>A0A426X7U0_ENSVE</name>
<accession>A0A426X7U0</accession>
<gene>
    <name evidence="2" type="ORF">B296_00038667</name>
</gene>
<evidence type="ECO:0000256" key="1">
    <source>
        <dbReference type="SAM" id="MobiDB-lite"/>
    </source>
</evidence>
<evidence type="ECO:0000313" key="3">
    <source>
        <dbReference type="Proteomes" id="UP000287651"/>
    </source>
</evidence>